<dbReference type="SUPFAM" id="SSF110857">
    <property type="entry name" value="Gamma-glutamyl cyclotransferase-like"/>
    <property type="match status" value="1"/>
</dbReference>
<dbReference type="EMBL" id="NAJL01000014">
    <property type="protein sequence ID" value="TKA29502.1"/>
    <property type="molecule type" value="Genomic_DNA"/>
</dbReference>
<reference evidence="6 7" key="1">
    <citation type="submission" date="2017-03" db="EMBL/GenBank/DDBJ databases">
        <title>Genomes of endolithic fungi from Antarctica.</title>
        <authorList>
            <person name="Coleine C."/>
            <person name="Masonjones S."/>
            <person name="Stajich J.E."/>
        </authorList>
    </citation>
    <scope>NUCLEOTIDE SEQUENCE [LARGE SCALE GENOMIC DNA]</scope>
    <source>
        <strain evidence="6 7">CCFEE 6315</strain>
    </source>
</reference>
<organism evidence="6 7">
    <name type="scientific">Salinomyces thailandicus</name>
    <dbReference type="NCBI Taxonomy" id="706561"/>
    <lineage>
        <taxon>Eukaryota</taxon>
        <taxon>Fungi</taxon>
        <taxon>Dikarya</taxon>
        <taxon>Ascomycota</taxon>
        <taxon>Pezizomycotina</taxon>
        <taxon>Dothideomycetes</taxon>
        <taxon>Dothideomycetidae</taxon>
        <taxon>Mycosphaerellales</taxon>
        <taxon>Teratosphaeriaceae</taxon>
        <taxon>Salinomyces</taxon>
    </lineage>
</organism>
<evidence type="ECO:0000313" key="6">
    <source>
        <dbReference type="EMBL" id="TKA29502.1"/>
    </source>
</evidence>
<keyword evidence="2" id="KW-0808">Transferase</keyword>
<evidence type="ECO:0000313" key="7">
    <source>
        <dbReference type="Proteomes" id="UP000308549"/>
    </source>
</evidence>
<keyword evidence="7" id="KW-1185">Reference proteome</keyword>
<accession>A0A4U0U4P2</accession>
<comment type="caution">
    <text evidence="6">The sequence shown here is derived from an EMBL/GenBank/DDBJ whole genome shotgun (WGS) entry which is preliminary data.</text>
</comment>
<comment type="similarity">
    <text evidence="1">Belongs to the gamma-glutamylcyclotransferase family.</text>
</comment>
<dbReference type="InterPro" id="IPR045038">
    <property type="entry name" value="AIG2-like"/>
</dbReference>
<proteinExistence type="inferred from homology"/>
<dbReference type="CDD" id="cd06661">
    <property type="entry name" value="GGCT_like"/>
    <property type="match status" value="1"/>
</dbReference>
<sequence length="186" mass="20773">MAPQVLHRVCHGSSSPDNRLYAKHQLKTFPAILHDYRRHRVRSADYPAILPTQGSSVRGTYVTGLNNGDIRLLDLFEGGEYRRDKVKVRLLQEAGLADNSDHVEGDHVEAETYIWQAGEHYLEEGEWDFGAFQREKLSFWAGSGANKVDEAAAQQQDGTRGRGANGHITTALDEAQKEDKATRDAV</sequence>
<dbReference type="PANTHER" id="PTHR31544:SF2">
    <property type="entry name" value="AIG2-LIKE PROTEIN D"/>
    <property type="match status" value="1"/>
</dbReference>
<evidence type="ECO:0000256" key="1">
    <source>
        <dbReference type="ARBA" id="ARBA00008861"/>
    </source>
</evidence>
<dbReference type="AlphaFoldDB" id="A0A4U0U4P2"/>
<feature type="region of interest" description="Disordered" evidence="4">
    <location>
        <begin position="149"/>
        <end position="186"/>
    </location>
</feature>
<name>A0A4U0U4P2_9PEZI</name>
<feature type="compositionally biased region" description="Basic and acidic residues" evidence="4">
    <location>
        <begin position="174"/>
        <end position="186"/>
    </location>
</feature>
<dbReference type="InterPro" id="IPR009288">
    <property type="entry name" value="AIG2-like_dom"/>
</dbReference>
<evidence type="ECO:0000259" key="5">
    <source>
        <dbReference type="Pfam" id="PF06094"/>
    </source>
</evidence>
<dbReference type="Pfam" id="PF06094">
    <property type="entry name" value="GGACT"/>
    <property type="match status" value="1"/>
</dbReference>
<gene>
    <name evidence="6" type="ORF">B0A50_03515</name>
</gene>
<feature type="domain" description="Gamma-glutamylcyclotransferase AIG2-like" evidence="5">
    <location>
        <begin position="21"/>
        <end position="128"/>
    </location>
</feature>
<evidence type="ECO:0000256" key="3">
    <source>
        <dbReference type="ARBA" id="ARBA00030602"/>
    </source>
</evidence>
<evidence type="ECO:0000256" key="2">
    <source>
        <dbReference type="ARBA" id="ARBA00022679"/>
    </source>
</evidence>
<dbReference type="PANTHER" id="PTHR31544">
    <property type="entry name" value="AIG2-LIKE PROTEIN D"/>
    <property type="match status" value="1"/>
</dbReference>
<evidence type="ECO:0000256" key="4">
    <source>
        <dbReference type="SAM" id="MobiDB-lite"/>
    </source>
</evidence>
<protein>
    <recommendedName>
        <fullName evidence="3">Putative gamma-glutamylcyclotransferase</fullName>
    </recommendedName>
</protein>
<dbReference type="InterPro" id="IPR013024">
    <property type="entry name" value="GGCT-like"/>
</dbReference>
<dbReference type="OrthoDB" id="1044435at2759"/>
<dbReference type="InterPro" id="IPR036568">
    <property type="entry name" value="GGCT-like_sf"/>
</dbReference>
<dbReference type="Proteomes" id="UP000308549">
    <property type="component" value="Unassembled WGS sequence"/>
</dbReference>
<dbReference type="Gene3D" id="3.10.490.10">
    <property type="entry name" value="Gamma-glutamyl cyclotransferase-like"/>
    <property type="match status" value="1"/>
</dbReference>
<dbReference type="GO" id="GO:0016740">
    <property type="term" value="F:transferase activity"/>
    <property type="evidence" value="ECO:0007669"/>
    <property type="project" value="UniProtKB-KW"/>
</dbReference>